<feature type="region of interest" description="Disordered" evidence="1">
    <location>
        <begin position="1"/>
        <end position="30"/>
    </location>
</feature>
<protein>
    <submittedName>
        <fullName evidence="2">Uncharacterized protein</fullName>
    </submittedName>
</protein>
<feature type="region of interest" description="Disordered" evidence="1">
    <location>
        <begin position="52"/>
        <end position="78"/>
    </location>
</feature>
<sequence>MKGGQTLKRPRDRRAQQSRSGRVAEERLGREAERKRAASCLEIIQFTGGRSDSMDSAVEVATPESLRRDASSSGIRDEERRIEARGELLWRMRHATCCGHRVARLSGRSQMCECPKEPLPVKGGF</sequence>
<evidence type="ECO:0000313" key="2">
    <source>
        <dbReference type="EMBL" id="GHF27503.1"/>
    </source>
</evidence>
<reference evidence="2" key="1">
    <citation type="journal article" date="2014" name="Int. J. Syst. Evol. Microbiol.">
        <title>Complete genome sequence of Corynebacterium casei LMG S-19264T (=DSM 44701T), isolated from a smear-ripened cheese.</title>
        <authorList>
            <consortium name="US DOE Joint Genome Institute (JGI-PGF)"/>
            <person name="Walter F."/>
            <person name="Albersmeier A."/>
            <person name="Kalinowski J."/>
            <person name="Ruckert C."/>
        </authorList>
    </citation>
    <scope>NUCLEOTIDE SEQUENCE</scope>
    <source>
        <strain evidence="2">CGMCC 1.16548</strain>
    </source>
</reference>
<gene>
    <name evidence="2" type="ORF">GCM10011600_30420</name>
</gene>
<comment type="caution">
    <text evidence="2">The sequence shown here is derived from an EMBL/GenBank/DDBJ whole genome shotgun (WGS) entry which is preliminary data.</text>
</comment>
<keyword evidence="3" id="KW-1185">Reference proteome</keyword>
<reference evidence="2" key="2">
    <citation type="submission" date="2020-09" db="EMBL/GenBank/DDBJ databases">
        <authorList>
            <person name="Sun Q."/>
            <person name="Zhou Y."/>
        </authorList>
    </citation>
    <scope>NUCLEOTIDE SEQUENCE</scope>
    <source>
        <strain evidence="2">CGMCC 1.16548</strain>
    </source>
</reference>
<dbReference type="Proteomes" id="UP000617531">
    <property type="component" value="Unassembled WGS sequence"/>
</dbReference>
<evidence type="ECO:0000256" key="1">
    <source>
        <dbReference type="SAM" id="MobiDB-lite"/>
    </source>
</evidence>
<feature type="compositionally biased region" description="Basic and acidic residues" evidence="1">
    <location>
        <begin position="65"/>
        <end position="78"/>
    </location>
</feature>
<organism evidence="2 3">
    <name type="scientific">Pseudolysinimonas yzui</name>
    <dbReference type="NCBI Taxonomy" id="2708254"/>
    <lineage>
        <taxon>Bacteria</taxon>
        <taxon>Bacillati</taxon>
        <taxon>Actinomycetota</taxon>
        <taxon>Actinomycetes</taxon>
        <taxon>Micrococcales</taxon>
        <taxon>Microbacteriaceae</taxon>
        <taxon>Pseudolysinimonas</taxon>
    </lineage>
</organism>
<dbReference type="AlphaFoldDB" id="A0A8J3GTQ2"/>
<accession>A0A8J3GTQ2</accession>
<dbReference type="EMBL" id="BNAI01000016">
    <property type="protein sequence ID" value="GHF27503.1"/>
    <property type="molecule type" value="Genomic_DNA"/>
</dbReference>
<proteinExistence type="predicted"/>
<evidence type="ECO:0000313" key="3">
    <source>
        <dbReference type="Proteomes" id="UP000617531"/>
    </source>
</evidence>
<name>A0A8J3GTQ2_9MICO</name>